<sequence length="497" mass="54550">MRSAAFLSGLLMAMLVAGCATSAVERVAAAGESGCAELLAAVDAAVERSGVGDAQAARIPGFRPLRTDRWLASHGNDLEKPAAETAWIGRLRALDARARRAELANLPQSERSRLADPLPGVETLETRVESCAERLFSQIAGDPNARASLPPAAKVADEYRTAWRALGFYPLSSIFVGHGIADYHAQTRADFGRPLDRLPRRGDLTRYRPSDARMLSDDDIAALLARVPRDPLGIPDPGPAEMDRLFEHFAPVLEIDVVSRDDRPGAPVWEEDPRPQIDTNDPVVYRLASHVRHEGTALLQLNYVVWFPARPPAGRFDILSGHLDGLTWRVTLGRDGRPLLYDAMHNCGCYHMFFPTSALALRPELDRGALEPPLVPQQAPALGAGERAVIRIAHGTHYIERVYATRGAQGVPYRLDHYDALRSLPRPDGTRRSLFAPDGIVPGTSRAERWVIWPMGVPAPGAMRQWGHHATAFVGRRHFDDPDLLDALFVPVARTAR</sequence>
<feature type="signal peptide" evidence="1">
    <location>
        <begin position="1"/>
        <end position="22"/>
    </location>
</feature>
<dbReference type="OrthoDB" id="5405204at2"/>
<dbReference type="EMBL" id="AP014936">
    <property type="protein sequence ID" value="BAU48937.1"/>
    <property type="molecule type" value="Genomic_DNA"/>
</dbReference>
<evidence type="ECO:0000256" key="1">
    <source>
        <dbReference type="SAM" id="SignalP"/>
    </source>
</evidence>
<proteinExistence type="predicted"/>
<protein>
    <recommendedName>
        <fullName evidence="4">Lipoprotein</fullName>
    </recommendedName>
</protein>
<evidence type="ECO:0000313" key="3">
    <source>
        <dbReference type="Proteomes" id="UP000218899"/>
    </source>
</evidence>
<dbReference type="KEGG" id="sva:SVA_2387"/>
<evidence type="ECO:0008006" key="4">
    <source>
        <dbReference type="Google" id="ProtNLM"/>
    </source>
</evidence>
<dbReference type="AlphaFoldDB" id="A0A1B4VE78"/>
<reference evidence="2 3" key="1">
    <citation type="submission" date="2015-08" db="EMBL/GenBank/DDBJ databases">
        <title>Complete genome sequence of Sulfurifustis variabilis.</title>
        <authorList>
            <person name="Miura A."/>
            <person name="Kojima H."/>
            <person name="Fukui M."/>
        </authorList>
    </citation>
    <scope>NUCLEOTIDE SEQUENCE [LARGE SCALE GENOMIC DNA]</scope>
    <source>
        <strain evidence="3">skN76</strain>
    </source>
</reference>
<accession>A0A1B4VE78</accession>
<evidence type="ECO:0000313" key="2">
    <source>
        <dbReference type="EMBL" id="BAU48937.1"/>
    </source>
</evidence>
<dbReference type="Proteomes" id="UP000218899">
    <property type="component" value="Chromosome"/>
</dbReference>
<dbReference type="PROSITE" id="PS51257">
    <property type="entry name" value="PROKAR_LIPOPROTEIN"/>
    <property type="match status" value="1"/>
</dbReference>
<organism evidence="2 3">
    <name type="scientific">Sulfurifustis variabilis</name>
    <dbReference type="NCBI Taxonomy" id="1675686"/>
    <lineage>
        <taxon>Bacteria</taxon>
        <taxon>Pseudomonadati</taxon>
        <taxon>Pseudomonadota</taxon>
        <taxon>Gammaproteobacteria</taxon>
        <taxon>Acidiferrobacterales</taxon>
        <taxon>Acidiferrobacteraceae</taxon>
        <taxon>Sulfurifustis</taxon>
    </lineage>
</organism>
<gene>
    <name evidence="2" type="ORF">SVA_2387</name>
</gene>
<keyword evidence="1" id="KW-0732">Signal</keyword>
<dbReference type="RefSeq" id="WP_096461400.1">
    <property type="nucleotide sequence ID" value="NZ_AP014936.1"/>
</dbReference>
<keyword evidence="3" id="KW-1185">Reference proteome</keyword>
<feature type="chain" id="PRO_5008571397" description="Lipoprotein" evidence="1">
    <location>
        <begin position="23"/>
        <end position="497"/>
    </location>
</feature>
<name>A0A1B4VE78_9GAMM</name>